<feature type="compositionally biased region" description="Low complexity" evidence="1">
    <location>
        <begin position="289"/>
        <end position="308"/>
    </location>
</feature>
<accession>A0ABM1MVP3</accession>
<feature type="domain" description="Ubiquitin-like" evidence="3">
    <location>
        <begin position="5"/>
        <end position="83"/>
    </location>
</feature>
<dbReference type="InterPro" id="IPR015496">
    <property type="entry name" value="Ubiquilin"/>
</dbReference>
<dbReference type="GeneID" id="108564201"/>
<dbReference type="Gene3D" id="1.10.8.10">
    <property type="entry name" value="DNA helicase RuvA subunit, C-terminal domain"/>
    <property type="match status" value="1"/>
</dbReference>
<dbReference type="PROSITE" id="PS50053">
    <property type="entry name" value="UBIQUITIN_2"/>
    <property type="match status" value="1"/>
</dbReference>
<proteinExistence type="predicted"/>
<dbReference type="PANTHER" id="PTHR10677:SF25">
    <property type="entry name" value="UBIQUITIN-LIKE PROTEIN 7"/>
    <property type="match status" value="1"/>
</dbReference>
<evidence type="ECO:0000313" key="5">
    <source>
        <dbReference type="RefSeq" id="XP_017778643.1"/>
    </source>
</evidence>
<feature type="region of interest" description="Disordered" evidence="1">
    <location>
        <begin position="240"/>
        <end position="274"/>
    </location>
</feature>
<dbReference type="PANTHER" id="PTHR10677">
    <property type="entry name" value="UBIQUILIN"/>
    <property type="match status" value="1"/>
</dbReference>
<gene>
    <name evidence="5" type="primary">LOC108564201</name>
</gene>
<dbReference type="SMART" id="SM00165">
    <property type="entry name" value="UBA"/>
    <property type="match status" value="1"/>
</dbReference>
<feature type="domain" description="UBA" evidence="2">
    <location>
        <begin position="330"/>
        <end position="374"/>
    </location>
</feature>
<dbReference type="Gene3D" id="3.10.20.90">
    <property type="entry name" value="Phosphatidylinositol 3-kinase Catalytic Subunit, Chain A, domain 1"/>
    <property type="match status" value="1"/>
</dbReference>
<dbReference type="CDD" id="cd14326">
    <property type="entry name" value="UBA_UBL7"/>
    <property type="match status" value="1"/>
</dbReference>
<dbReference type="Pfam" id="PF00240">
    <property type="entry name" value="ubiquitin"/>
    <property type="match status" value="1"/>
</dbReference>
<dbReference type="Proteomes" id="UP000695000">
    <property type="component" value="Unplaced"/>
</dbReference>
<dbReference type="CDD" id="cd17039">
    <property type="entry name" value="Ubl_ubiquitin_like"/>
    <property type="match status" value="1"/>
</dbReference>
<evidence type="ECO:0000259" key="2">
    <source>
        <dbReference type="PROSITE" id="PS50030"/>
    </source>
</evidence>
<evidence type="ECO:0000259" key="3">
    <source>
        <dbReference type="PROSITE" id="PS50053"/>
    </source>
</evidence>
<dbReference type="PROSITE" id="PS50030">
    <property type="entry name" value="UBA"/>
    <property type="match status" value="1"/>
</dbReference>
<evidence type="ECO:0000313" key="4">
    <source>
        <dbReference type="Proteomes" id="UP000695000"/>
    </source>
</evidence>
<dbReference type="RefSeq" id="XP_017778643.1">
    <property type="nucleotide sequence ID" value="XM_017923154.1"/>
</dbReference>
<evidence type="ECO:0000256" key="1">
    <source>
        <dbReference type="SAM" id="MobiDB-lite"/>
    </source>
</evidence>
<protein>
    <submittedName>
        <fullName evidence="5">Ubiquitin-like protein 7</fullName>
    </submittedName>
</protein>
<feature type="region of interest" description="Disordered" evidence="1">
    <location>
        <begin position="286"/>
        <end position="328"/>
    </location>
</feature>
<reference evidence="5" key="1">
    <citation type="submission" date="2025-08" db="UniProtKB">
        <authorList>
            <consortium name="RefSeq"/>
        </authorList>
    </citation>
    <scope>IDENTIFICATION</scope>
    <source>
        <tissue evidence="5">Whole Larva</tissue>
    </source>
</reference>
<keyword evidence="4" id="KW-1185">Reference proteome</keyword>
<dbReference type="InterPro" id="IPR029071">
    <property type="entry name" value="Ubiquitin-like_domsf"/>
</dbReference>
<name>A0ABM1MVP3_NICVS</name>
<sequence>MTTSIMLGIRLIKNQYERIQLDNIDLEGKVVNLRQLTSEKINREAHEFELIYCGMMLDDNAILSSYGVTTNTTIHVLSRKKYPSAKPIKQLPVSAIKKFAYCVEEAGYRAILQRVAKAEVVKKLLKTCPELEEDQGAIAFLLDHKLLSLMSNVETLNGILQMHPVFNKVIPELLIHIMEESRSHATPSSTASDYALETLTDDDDMDSESTEGNPLSRNSSANAITAAQLAAAIANATTSFSSTGGAGGSSSAAAAAPASGTANASTTPDGSRNLITSEMFGNALANALGPSSNPGNSSVNPGNASVNPGIASVNPGSSSRSPDGEESFENIRTRLRPQLNQMQEMGLVNESQNIRALQATNADLQAAIELVFNGVID</sequence>
<dbReference type="SUPFAM" id="SSF54236">
    <property type="entry name" value="Ubiquitin-like"/>
    <property type="match status" value="1"/>
</dbReference>
<dbReference type="SUPFAM" id="SSF46934">
    <property type="entry name" value="UBA-like"/>
    <property type="match status" value="1"/>
</dbReference>
<organism evidence="4 5">
    <name type="scientific">Nicrophorus vespilloides</name>
    <name type="common">Boreal carrion beetle</name>
    <dbReference type="NCBI Taxonomy" id="110193"/>
    <lineage>
        <taxon>Eukaryota</taxon>
        <taxon>Metazoa</taxon>
        <taxon>Ecdysozoa</taxon>
        <taxon>Arthropoda</taxon>
        <taxon>Hexapoda</taxon>
        <taxon>Insecta</taxon>
        <taxon>Pterygota</taxon>
        <taxon>Neoptera</taxon>
        <taxon>Endopterygota</taxon>
        <taxon>Coleoptera</taxon>
        <taxon>Polyphaga</taxon>
        <taxon>Staphyliniformia</taxon>
        <taxon>Silphidae</taxon>
        <taxon>Nicrophorinae</taxon>
        <taxon>Nicrophorus</taxon>
    </lineage>
</organism>
<dbReference type="InterPro" id="IPR009060">
    <property type="entry name" value="UBA-like_sf"/>
</dbReference>
<dbReference type="InterPro" id="IPR047878">
    <property type="entry name" value="UBL7_UBA"/>
</dbReference>
<feature type="compositionally biased region" description="Low complexity" evidence="1">
    <location>
        <begin position="240"/>
        <end position="268"/>
    </location>
</feature>
<dbReference type="InterPro" id="IPR015940">
    <property type="entry name" value="UBA"/>
</dbReference>
<dbReference type="InterPro" id="IPR000626">
    <property type="entry name" value="Ubiquitin-like_dom"/>
</dbReference>